<feature type="compositionally biased region" description="Polar residues" evidence="1">
    <location>
        <begin position="84"/>
        <end position="109"/>
    </location>
</feature>
<name>A0AAV2RX84_MEGNR</name>
<dbReference type="GO" id="GO:0005783">
    <property type="term" value="C:endoplasmic reticulum"/>
    <property type="evidence" value="ECO:0007669"/>
    <property type="project" value="TreeGrafter"/>
</dbReference>
<feature type="region of interest" description="Disordered" evidence="1">
    <location>
        <begin position="27"/>
        <end position="63"/>
    </location>
</feature>
<dbReference type="Proteomes" id="UP001497623">
    <property type="component" value="Unassembled WGS sequence"/>
</dbReference>
<organism evidence="2 3">
    <name type="scientific">Meganyctiphanes norvegica</name>
    <name type="common">Northern krill</name>
    <name type="synonym">Thysanopoda norvegica</name>
    <dbReference type="NCBI Taxonomy" id="48144"/>
    <lineage>
        <taxon>Eukaryota</taxon>
        <taxon>Metazoa</taxon>
        <taxon>Ecdysozoa</taxon>
        <taxon>Arthropoda</taxon>
        <taxon>Crustacea</taxon>
        <taxon>Multicrustacea</taxon>
        <taxon>Malacostraca</taxon>
        <taxon>Eumalacostraca</taxon>
        <taxon>Eucarida</taxon>
        <taxon>Euphausiacea</taxon>
        <taxon>Euphausiidae</taxon>
        <taxon>Meganyctiphanes</taxon>
    </lineage>
</organism>
<proteinExistence type="predicted"/>
<feature type="compositionally biased region" description="Low complexity" evidence="1">
    <location>
        <begin position="38"/>
        <end position="60"/>
    </location>
</feature>
<dbReference type="PANTHER" id="PTHR46515:SF1">
    <property type="entry name" value="TATA ELEMENT MODULATORY FACTOR"/>
    <property type="match status" value="1"/>
</dbReference>
<dbReference type="InterPro" id="IPR052602">
    <property type="entry name" value="Growth_transcription_reg"/>
</dbReference>
<feature type="region of interest" description="Disordered" evidence="1">
    <location>
        <begin position="80"/>
        <end position="109"/>
    </location>
</feature>
<evidence type="ECO:0000313" key="2">
    <source>
        <dbReference type="EMBL" id="CAL4145493.1"/>
    </source>
</evidence>
<sequence>MSWFDVTGVTTFAKSALKEAQRTIDKALDIDENQENATPTSTPTSTPSSISTPQTPSVSSEKIKQQSEDFFAAFGLTEKKKSPLTPSNSVVDSTQETRVAATSSQGINH</sequence>
<protein>
    <submittedName>
        <fullName evidence="2">Uncharacterized protein</fullName>
    </submittedName>
</protein>
<dbReference type="PANTHER" id="PTHR46515">
    <property type="entry name" value="TATA ELEMENT MODULATORY FACTOR TMF1"/>
    <property type="match status" value="1"/>
</dbReference>
<evidence type="ECO:0000313" key="3">
    <source>
        <dbReference type="Proteomes" id="UP001497623"/>
    </source>
</evidence>
<gene>
    <name evidence="2" type="ORF">MNOR_LOCUS29727</name>
</gene>
<evidence type="ECO:0000256" key="1">
    <source>
        <dbReference type="SAM" id="MobiDB-lite"/>
    </source>
</evidence>
<dbReference type="EMBL" id="CAXKWB010034918">
    <property type="protein sequence ID" value="CAL4145493.1"/>
    <property type="molecule type" value="Genomic_DNA"/>
</dbReference>
<dbReference type="AlphaFoldDB" id="A0AAV2RX84"/>
<comment type="caution">
    <text evidence="2">The sequence shown here is derived from an EMBL/GenBank/DDBJ whole genome shotgun (WGS) entry which is preliminary data.</text>
</comment>
<dbReference type="GO" id="GO:0005794">
    <property type="term" value="C:Golgi apparatus"/>
    <property type="evidence" value="ECO:0007669"/>
    <property type="project" value="TreeGrafter"/>
</dbReference>
<reference evidence="2 3" key="1">
    <citation type="submission" date="2024-05" db="EMBL/GenBank/DDBJ databases">
        <authorList>
            <person name="Wallberg A."/>
        </authorList>
    </citation>
    <scope>NUCLEOTIDE SEQUENCE [LARGE SCALE GENOMIC DNA]</scope>
</reference>
<accession>A0AAV2RX84</accession>
<keyword evidence="3" id="KW-1185">Reference proteome</keyword>